<keyword evidence="3 6" id="KW-0808">Transferase</keyword>
<name>A0A084INI7_SALHC</name>
<dbReference type="EMBL" id="APNK01000005">
    <property type="protein sequence ID" value="KEZ78271.1"/>
    <property type="molecule type" value="Genomic_DNA"/>
</dbReference>
<dbReference type="InterPro" id="IPR024925">
    <property type="entry name" value="Malonyl_CoA-ACP_transAc"/>
</dbReference>
<dbReference type="Pfam" id="PF00698">
    <property type="entry name" value="Acyl_transf_1"/>
    <property type="match status" value="1"/>
</dbReference>
<dbReference type="Proteomes" id="UP000028302">
    <property type="component" value="Unassembled WGS sequence"/>
</dbReference>
<evidence type="ECO:0000256" key="5">
    <source>
        <dbReference type="ARBA" id="ARBA00048462"/>
    </source>
</evidence>
<feature type="active site" evidence="7">
    <location>
        <position position="86"/>
    </location>
</feature>
<dbReference type="SUPFAM" id="SSF55048">
    <property type="entry name" value="Probable ACP-binding domain of malonyl-CoA ACP transacylase"/>
    <property type="match status" value="1"/>
</dbReference>
<dbReference type="InterPro" id="IPR016035">
    <property type="entry name" value="Acyl_Trfase/lysoPLipase"/>
</dbReference>
<evidence type="ECO:0000256" key="6">
    <source>
        <dbReference type="PIRNR" id="PIRNR000446"/>
    </source>
</evidence>
<dbReference type="GO" id="GO:0006633">
    <property type="term" value="P:fatty acid biosynthetic process"/>
    <property type="evidence" value="ECO:0007669"/>
    <property type="project" value="TreeGrafter"/>
</dbReference>
<evidence type="ECO:0000256" key="1">
    <source>
        <dbReference type="ARBA" id="ARBA00013258"/>
    </source>
</evidence>
<dbReference type="EC" id="2.3.1.39" evidence="1 6"/>
<dbReference type="STRING" id="1304275.C41B8_05198"/>
<dbReference type="GO" id="GO:0004314">
    <property type="term" value="F:[acyl-carrier-protein] S-malonyltransferase activity"/>
    <property type="evidence" value="ECO:0007669"/>
    <property type="project" value="UniProtKB-EC"/>
</dbReference>
<evidence type="ECO:0000256" key="3">
    <source>
        <dbReference type="ARBA" id="ARBA00022679"/>
    </source>
</evidence>
<dbReference type="GO" id="GO:0005829">
    <property type="term" value="C:cytosol"/>
    <property type="evidence" value="ECO:0007669"/>
    <property type="project" value="TreeGrafter"/>
</dbReference>
<evidence type="ECO:0000313" key="10">
    <source>
        <dbReference type="Proteomes" id="UP000028302"/>
    </source>
</evidence>
<dbReference type="OrthoDB" id="9808564at2"/>
<evidence type="ECO:0000313" key="9">
    <source>
        <dbReference type="EMBL" id="KEZ78271.1"/>
    </source>
</evidence>
<dbReference type="PANTHER" id="PTHR42681:SF1">
    <property type="entry name" value="MALONYL-COA-ACYL CARRIER PROTEIN TRANSACYLASE, MITOCHONDRIAL"/>
    <property type="match status" value="1"/>
</dbReference>
<dbReference type="eggNOG" id="COG0331">
    <property type="taxonomic scope" value="Bacteria"/>
</dbReference>
<dbReference type="Gene3D" id="3.30.70.250">
    <property type="entry name" value="Malonyl-CoA ACP transacylase, ACP-binding"/>
    <property type="match status" value="1"/>
</dbReference>
<dbReference type="RefSeq" id="WP_037335094.1">
    <property type="nucleotide sequence ID" value="NZ_APNK01000005.1"/>
</dbReference>
<sequence>MSVVFTFPGQGAQRPGMLVELPDTPVVADTLAVASEALGEEVRALDTPEALADTRAVQIALCVVGVAAARDLIDAGAPPSAAMGLSIGAWPAAVIAGALDFGDAVRLVAERGRLMREAYPRGYGMRAVIGLSEAAVVALLERLNAGTQAADALYLANVNADQQIVVAGAEAALARLEHEAGRAGAQRVIRLDMSVPSHCALMDAPAEALQRIAAEVTFNAPRLAYFSANRRRRLWRGEEIRDDLVFNMARTVRWADTARIVDESDFRLAVEMPPGHTLTRLHPAVEPPGEAIAWADAGRANARALILRTRES</sequence>
<evidence type="ECO:0000256" key="2">
    <source>
        <dbReference type="ARBA" id="ARBA00018953"/>
    </source>
</evidence>
<reference evidence="9 10" key="1">
    <citation type="submission" date="2013-03" db="EMBL/GenBank/DDBJ databases">
        <title>Salinisphaera hydrothermalis C41B8 Genome Sequencing.</title>
        <authorList>
            <person name="Li C."/>
            <person name="Lai Q."/>
            <person name="Shao Z."/>
        </authorList>
    </citation>
    <scope>NUCLEOTIDE SEQUENCE [LARGE SCALE GENOMIC DNA]</scope>
    <source>
        <strain evidence="9 10">C41B8</strain>
    </source>
</reference>
<dbReference type="SUPFAM" id="SSF52151">
    <property type="entry name" value="FabD/lysophospholipase-like"/>
    <property type="match status" value="1"/>
</dbReference>
<dbReference type="PATRIC" id="fig|1304275.5.peg.1063"/>
<comment type="similarity">
    <text evidence="6">Belongs to the fabD family.</text>
</comment>
<comment type="caution">
    <text evidence="9">The sequence shown here is derived from an EMBL/GenBank/DDBJ whole genome shotgun (WGS) entry which is preliminary data.</text>
</comment>
<feature type="domain" description="Malonyl-CoA:ACP transacylase (MAT)" evidence="8">
    <location>
        <begin position="6"/>
        <end position="302"/>
    </location>
</feature>
<dbReference type="Gene3D" id="3.40.366.10">
    <property type="entry name" value="Malonyl-Coenzyme A Acyl Carrier Protein, domain 2"/>
    <property type="match status" value="1"/>
</dbReference>
<dbReference type="InterPro" id="IPR014043">
    <property type="entry name" value="Acyl_transferase_dom"/>
</dbReference>
<accession>A0A084INI7</accession>
<feature type="active site" evidence="7">
    <location>
        <position position="198"/>
    </location>
</feature>
<organism evidence="9 10">
    <name type="scientific">Salinisphaera hydrothermalis (strain C41B8)</name>
    <dbReference type="NCBI Taxonomy" id="1304275"/>
    <lineage>
        <taxon>Bacteria</taxon>
        <taxon>Pseudomonadati</taxon>
        <taxon>Pseudomonadota</taxon>
        <taxon>Gammaproteobacteria</taxon>
        <taxon>Salinisphaerales</taxon>
        <taxon>Salinisphaeraceae</taxon>
        <taxon>Salinisphaera</taxon>
    </lineage>
</organism>
<evidence type="ECO:0000256" key="4">
    <source>
        <dbReference type="ARBA" id="ARBA00023315"/>
    </source>
</evidence>
<evidence type="ECO:0000256" key="7">
    <source>
        <dbReference type="PIRSR" id="PIRSR000446-1"/>
    </source>
</evidence>
<dbReference type="InterPro" id="IPR050858">
    <property type="entry name" value="Mal-CoA-ACP_Trans/PKS_FabD"/>
</dbReference>
<dbReference type="SMART" id="SM00827">
    <property type="entry name" value="PKS_AT"/>
    <property type="match status" value="1"/>
</dbReference>
<dbReference type="PIRSF" id="PIRSF000446">
    <property type="entry name" value="Mct"/>
    <property type="match status" value="1"/>
</dbReference>
<keyword evidence="4 6" id="KW-0012">Acyltransferase</keyword>
<keyword evidence="10" id="KW-1185">Reference proteome</keyword>
<dbReference type="InterPro" id="IPR016036">
    <property type="entry name" value="Malonyl_transacylase_ACP-bd"/>
</dbReference>
<comment type="catalytic activity">
    <reaction evidence="5 6">
        <text>holo-[ACP] + malonyl-CoA = malonyl-[ACP] + CoA</text>
        <dbReference type="Rhea" id="RHEA:41792"/>
        <dbReference type="Rhea" id="RHEA-COMP:9623"/>
        <dbReference type="Rhea" id="RHEA-COMP:9685"/>
        <dbReference type="ChEBI" id="CHEBI:57287"/>
        <dbReference type="ChEBI" id="CHEBI:57384"/>
        <dbReference type="ChEBI" id="CHEBI:64479"/>
        <dbReference type="ChEBI" id="CHEBI:78449"/>
        <dbReference type="EC" id="2.3.1.39"/>
    </reaction>
</comment>
<dbReference type="AlphaFoldDB" id="A0A084INI7"/>
<dbReference type="InterPro" id="IPR001227">
    <property type="entry name" value="Ac_transferase_dom_sf"/>
</dbReference>
<protein>
    <recommendedName>
        <fullName evidence="2 6">Malonyl CoA-acyl carrier protein transacylase</fullName>
        <ecNumber evidence="1 6">2.3.1.39</ecNumber>
    </recommendedName>
</protein>
<dbReference type="PANTHER" id="PTHR42681">
    <property type="entry name" value="MALONYL-COA-ACYL CARRIER PROTEIN TRANSACYLASE, MITOCHONDRIAL"/>
    <property type="match status" value="1"/>
</dbReference>
<gene>
    <name evidence="9" type="ORF">C41B8_05198</name>
</gene>
<proteinExistence type="inferred from homology"/>
<evidence type="ECO:0000259" key="8">
    <source>
        <dbReference type="SMART" id="SM00827"/>
    </source>
</evidence>